<dbReference type="WBParaSite" id="RSKR_0000611400.1">
    <property type="protein sequence ID" value="RSKR_0000611400.1"/>
    <property type="gene ID" value="RSKR_0000611400"/>
</dbReference>
<sequence>MNSNILLKAFKNGVVNNAFIRNTWVLKRVVVPEATLPGCLQRNPNELPELQRYEVLENKLTKSAGDIKVILLQDIEGLGHQFDVVTVNRTKARSDLLLTGKASYASPFDLEYYAKLKEEMKDELAKRIRIPYEYIKLGRDLSSRIIPINVSMDNSWTLDSGILKSSLRSSGIDVKDDCLYLANKDISGPNFEIEAKLVRFYAVVNKQYIVPMLGKICHISSDDSRQVLYPSSTTAKVDKKTLLNQGLTEEKPYYSPTQIIDTDFDVVKFMAKRK</sequence>
<proteinExistence type="predicted"/>
<name>A0AC35U0Q4_9BILA</name>
<dbReference type="Proteomes" id="UP000095286">
    <property type="component" value="Unplaced"/>
</dbReference>
<organism evidence="1 2">
    <name type="scientific">Rhabditophanes sp. KR3021</name>
    <dbReference type="NCBI Taxonomy" id="114890"/>
    <lineage>
        <taxon>Eukaryota</taxon>
        <taxon>Metazoa</taxon>
        <taxon>Ecdysozoa</taxon>
        <taxon>Nematoda</taxon>
        <taxon>Chromadorea</taxon>
        <taxon>Rhabditida</taxon>
        <taxon>Tylenchina</taxon>
        <taxon>Panagrolaimomorpha</taxon>
        <taxon>Strongyloidoidea</taxon>
        <taxon>Alloionematidae</taxon>
        <taxon>Rhabditophanes</taxon>
    </lineage>
</organism>
<evidence type="ECO:0000313" key="1">
    <source>
        <dbReference type="Proteomes" id="UP000095286"/>
    </source>
</evidence>
<protein>
    <submittedName>
        <fullName evidence="2">RIBOSOMAL_L9 domain-containing protein</fullName>
    </submittedName>
</protein>
<accession>A0AC35U0Q4</accession>
<evidence type="ECO:0000313" key="2">
    <source>
        <dbReference type="WBParaSite" id="RSKR_0000611400.1"/>
    </source>
</evidence>
<reference evidence="2" key="1">
    <citation type="submission" date="2016-11" db="UniProtKB">
        <authorList>
            <consortium name="WormBaseParasite"/>
        </authorList>
    </citation>
    <scope>IDENTIFICATION</scope>
    <source>
        <strain evidence="2">KR3021</strain>
    </source>
</reference>